<proteinExistence type="predicted"/>
<dbReference type="OrthoDB" id="5365915at2"/>
<feature type="chain" id="PRO_5029803649" evidence="1">
    <location>
        <begin position="28"/>
        <end position="251"/>
    </location>
</feature>
<dbReference type="Proteomes" id="UP000254134">
    <property type="component" value="Unassembled WGS sequence"/>
</dbReference>
<feature type="signal peptide" evidence="1">
    <location>
        <begin position="1"/>
        <end position="27"/>
    </location>
</feature>
<comment type="caution">
    <text evidence="2">The sequence shown here is derived from an EMBL/GenBank/DDBJ whole genome shotgun (WGS) entry which is preliminary data.</text>
</comment>
<accession>A0A7M2YVN4</accession>
<keyword evidence="3" id="KW-1185">Reference proteome</keyword>
<gene>
    <name evidence="2" type="ORF">Gocc_2668</name>
</gene>
<reference evidence="3" key="2">
    <citation type="journal article" date="2019" name="MicrobiologyOpen">
        <title>High-quality draft genome sequence of Gaiella occulta isolated from a 150 meter deep mineral water borehole and comparison with the genome sequences of other deep-branching lineages of the phylum Actinobacteria.</title>
        <authorList>
            <person name="Severino R."/>
            <person name="Froufe H.J.C."/>
            <person name="Barroso C."/>
            <person name="Albuquerque L."/>
            <person name="Lobo-da-Cunha A."/>
            <person name="da Costa M.S."/>
            <person name="Egas C."/>
        </authorList>
    </citation>
    <scope>NUCLEOTIDE SEQUENCE [LARGE SCALE GENOMIC DNA]</scope>
    <source>
        <strain evidence="3">F2-233</strain>
    </source>
</reference>
<dbReference type="EMBL" id="QQZY01000008">
    <property type="protein sequence ID" value="RDI73527.1"/>
    <property type="molecule type" value="Genomic_DNA"/>
</dbReference>
<evidence type="ECO:0000313" key="3">
    <source>
        <dbReference type="Proteomes" id="UP000254134"/>
    </source>
</evidence>
<name>A0A7M2YVN4_9ACTN</name>
<evidence type="ECO:0000256" key="1">
    <source>
        <dbReference type="SAM" id="SignalP"/>
    </source>
</evidence>
<dbReference type="AlphaFoldDB" id="A0A7M2YVN4"/>
<organism evidence="2 3">
    <name type="scientific">Gaiella occulta</name>
    <dbReference type="NCBI Taxonomy" id="1002870"/>
    <lineage>
        <taxon>Bacteria</taxon>
        <taxon>Bacillati</taxon>
        <taxon>Actinomycetota</taxon>
        <taxon>Thermoleophilia</taxon>
        <taxon>Gaiellales</taxon>
        <taxon>Gaiellaceae</taxon>
        <taxon>Gaiella</taxon>
    </lineage>
</organism>
<keyword evidence="1" id="KW-0732">Signal</keyword>
<dbReference type="RefSeq" id="WP_114797078.1">
    <property type="nucleotide sequence ID" value="NZ_QQZY01000008.1"/>
</dbReference>
<evidence type="ECO:0000313" key="2">
    <source>
        <dbReference type="EMBL" id="RDI73527.1"/>
    </source>
</evidence>
<reference evidence="2 3" key="1">
    <citation type="submission" date="2018-07" db="EMBL/GenBank/DDBJ databases">
        <title>High-quality-draft genome sequence of Gaiella occulta.</title>
        <authorList>
            <person name="Severino R."/>
            <person name="Froufe H.J.C."/>
            <person name="Rainey F.A."/>
            <person name="Barroso C."/>
            <person name="Albuquerque L."/>
            <person name="Lobo-Da-Cunha A."/>
            <person name="Da Costa M.S."/>
            <person name="Egas C."/>
        </authorList>
    </citation>
    <scope>NUCLEOTIDE SEQUENCE [LARGE SCALE GENOMIC DNA]</scope>
    <source>
        <strain evidence="2 3">F2-233</strain>
    </source>
</reference>
<protein>
    <submittedName>
        <fullName evidence="2">Uncharacterized protein</fullName>
    </submittedName>
</protein>
<sequence length="251" mass="26919">MTRYQIKLLPTLLAVLVVSLAASTVSAGTSVSQRVLLADYSLDSTPAERTEAVRIVGEMADLAAADQGVVAAAPFQASALATITWPILHRFTPKPSDPNSYYRKLDLAQQAEAVKQQAKTLFGRQRRVQGTDVLGGLIAASELFASEPAGPQTLVLNSNMWAYSPADGLILKKQRLSLSQITRLIDRLGRAGKIAPLRGVCVYVVGAGLDPGRQIPTSIQISMRAFWKAYFARAGAIVRAWTPTLAAEPSC</sequence>